<proteinExistence type="predicted"/>
<feature type="signal peptide" evidence="1">
    <location>
        <begin position="1"/>
        <end position="24"/>
    </location>
</feature>
<evidence type="ECO:0000256" key="1">
    <source>
        <dbReference type="SAM" id="SignalP"/>
    </source>
</evidence>
<organism evidence="2 3">
    <name type="scientific">Aphis craccivora</name>
    <name type="common">Cowpea aphid</name>
    <dbReference type="NCBI Taxonomy" id="307492"/>
    <lineage>
        <taxon>Eukaryota</taxon>
        <taxon>Metazoa</taxon>
        <taxon>Ecdysozoa</taxon>
        <taxon>Arthropoda</taxon>
        <taxon>Hexapoda</taxon>
        <taxon>Insecta</taxon>
        <taxon>Pterygota</taxon>
        <taxon>Neoptera</taxon>
        <taxon>Paraneoptera</taxon>
        <taxon>Hemiptera</taxon>
        <taxon>Sternorrhyncha</taxon>
        <taxon>Aphidomorpha</taxon>
        <taxon>Aphidoidea</taxon>
        <taxon>Aphididae</taxon>
        <taxon>Aphidini</taxon>
        <taxon>Aphis</taxon>
        <taxon>Aphis</taxon>
    </lineage>
</organism>
<dbReference type="Proteomes" id="UP000478052">
    <property type="component" value="Unassembled WGS sequence"/>
</dbReference>
<keyword evidence="3" id="KW-1185">Reference proteome</keyword>
<reference evidence="2 3" key="1">
    <citation type="submission" date="2019-08" db="EMBL/GenBank/DDBJ databases">
        <title>Whole genome of Aphis craccivora.</title>
        <authorList>
            <person name="Voronova N.V."/>
            <person name="Shulinski R.S."/>
            <person name="Bandarenka Y.V."/>
            <person name="Zhorov D.G."/>
            <person name="Warner D."/>
        </authorList>
    </citation>
    <scope>NUCLEOTIDE SEQUENCE [LARGE SCALE GENOMIC DNA]</scope>
    <source>
        <strain evidence="2">180601</strain>
        <tissue evidence="2">Whole Body</tissue>
    </source>
</reference>
<keyword evidence="1" id="KW-0732">Signal</keyword>
<dbReference type="EMBL" id="VUJU01009328">
    <property type="protein sequence ID" value="KAF0721017.1"/>
    <property type="molecule type" value="Genomic_DNA"/>
</dbReference>
<comment type="caution">
    <text evidence="2">The sequence shown here is derived from an EMBL/GenBank/DDBJ whole genome shotgun (WGS) entry which is preliminary data.</text>
</comment>
<evidence type="ECO:0000313" key="2">
    <source>
        <dbReference type="EMBL" id="KAF0721017.1"/>
    </source>
</evidence>
<sequence>MISFATRSLSCSFLRLYLSVRSCAIKCAGQLPNINRIKRTIQRVRKQKLQLPNDPTDLNFIIPDEMTKTIDGNLVLQYDSDINTE</sequence>
<name>A0A6G0W2I0_APHCR</name>
<feature type="chain" id="PRO_5026305512" evidence="1">
    <location>
        <begin position="25"/>
        <end position="85"/>
    </location>
</feature>
<gene>
    <name evidence="2" type="ORF">FWK35_00036443</name>
</gene>
<protein>
    <submittedName>
        <fullName evidence="2">FLYWCH-type zinc finger-containing protein 1-like</fullName>
    </submittedName>
</protein>
<evidence type="ECO:0000313" key="3">
    <source>
        <dbReference type="Proteomes" id="UP000478052"/>
    </source>
</evidence>
<dbReference type="AlphaFoldDB" id="A0A6G0W2I0"/>
<accession>A0A6G0W2I0</accession>